<evidence type="ECO:0000259" key="3">
    <source>
        <dbReference type="Pfam" id="PF02541"/>
    </source>
</evidence>
<dbReference type="Pfam" id="PF02541">
    <property type="entry name" value="Ppx-GppA"/>
    <property type="match status" value="1"/>
</dbReference>
<accession>A0AAU8H4J3</accession>
<dbReference type="PANTHER" id="PTHR10098">
    <property type="entry name" value="RAPSYN-RELATED"/>
    <property type="match status" value="1"/>
</dbReference>
<dbReference type="Pfam" id="PF13431">
    <property type="entry name" value="TPR_17"/>
    <property type="match status" value="1"/>
</dbReference>
<dbReference type="Gene3D" id="3.30.420.40">
    <property type="match status" value="1"/>
</dbReference>
<protein>
    <submittedName>
        <fullName evidence="4">Tetratricopeptide repeat protein</fullName>
    </submittedName>
</protein>
<feature type="repeat" description="TPR" evidence="1">
    <location>
        <begin position="168"/>
        <end position="201"/>
    </location>
</feature>
<dbReference type="EMBL" id="CP144374">
    <property type="protein sequence ID" value="XCH48729.1"/>
    <property type="molecule type" value="Genomic_DNA"/>
</dbReference>
<proteinExistence type="predicted"/>
<dbReference type="RefSeq" id="WP_353686369.1">
    <property type="nucleotide sequence ID" value="NZ_CP144374.1"/>
</dbReference>
<dbReference type="InterPro" id="IPR003695">
    <property type="entry name" value="Ppx_GppA_N"/>
</dbReference>
<dbReference type="SUPFAM" id="SSF53067">
    <property type="entry name" value="Actin-like ATPase domain"/>
    <property type="match status" value="1"/>
</dbReference>
<reference evidence="4" key="1">
    <citation type="submission" date="2024-01" db="EMBL/GenBank/DDBJ databases">
        <title>The first autotrophic representatives of the genus Thermodesulfovibrio.</title>
        <authorList>
            <person name="Maltseva A.I."/>
            <person name="Elcheninov A.G."/>
            <person name="Kublanov I.V."/>
            <person name="Lebedinsky A.V."/>
            <person name="Frolov E.N."/>
        </authorList>
    </citation>
    <scope>NUCLEOTIDE SEQUENCE</scope>
    <source>
        <strain evidence="4">3462-1</strain>
    </source>
</reference>
<dbReference type="InterPro" id="IPR011990">
    <property type="entry name" value="TPR-like_helical_dom_sf"/>
</dbReference>
<organism evidence="4">
    <name type="scientific">Thermodesulfovibrio obliviosus</name>
    <dbReference type="NCBI Taxonomy" id="3118332"/>
    <lineage>
        <taxon>Bacteria</taxon>
        <taxon>Pseudomonadati</taxon>
        <taxon>Nitrospirota</taxon>
        <taxon>Thermodesulfovibrionia</taxon>
        <taxon>Thermodesulfovibrionales</taxon>
        <taxon>Thermodesulfovibrionaceae</taxon>
        <taxon>Thermodesulfovibrio</taxon>
    </lineage>
</organism>
<dbReference type="AlphaFoldDB" id="A0AAU8H4J3"/>
<dbReference type="KEGG" id="tob:V4D31_00920"/>
<dbReference type="InterPro" id="IPR019734">
    <property type="entry name" value="TPR_rpt"/>
</dbReference>
<feature type="repeat" description="TPR" evidence="1">
    <location>
        <begin position="54"/>
        <end position="87"/>
    </location>
</feature>
<feature type="signal peptide" evidence="2">
    <location>
        <begin position="1"/>
        <end position="20"/>
    </location>
</feature>
<gene>
    <name evidence="4" type="ORF">V4D31_00920</name>
</gene>
<evidence type="ECO:0000313" key="4">
    <source>
        <dbReference type="EMBL" id="XCH48729.1"/>
    </source>
</evidence>
<name>A0AAU8H4J3_9BACT</name>
<dbReference type="Gene3D" id="1.25.40.10">
    <property type="entry name" value="Tetratricopeptide repeat domain"/>
    <property type="match status" value="3"/>
</dbReference>
<sequence length="648" mass="73443">MKKVFLSFFIFLLLTGISHAQMEIKNCFNYFNAGDYKRAIESGKRAVKLYPRSVGAYFCLGAAYSKTGQIDLAIESLKKAEAYTTRDDDLMSIYGWLGSNYLDKGDLDNALFYHNKSLDLAKKLGDRKGEAAELNNIALIFRKKGEFDKALEYYEESLRLETNKKEKAAIYHNIAVIYEDKGDYNRAIEYFKKAIEISERYGDYHGSGKMMLNLGDTYRKIKDFEKAYFYLDEGLKRVKKVGDKYWEGGGLKCFGWYFRDKGDIKLAREYLNRAYEIFKSIGAEGDALEVLSSLALLEQKKKTAYGGIEIGSKGVKAMVLQLSPADEEGFYNVEEKFRRSINTGIITGVKETGLFAEDAIKETAEAVKELFNTIKDKYGVNENNIFIAGSSALVNVKNRDELSKRIKELTGKGTVFITKEEEVFYNIIGAVPDKYRSKAIVIDIGSGNTKIGYLEGSDGNTRTVSVEIPYGAVSFTDLIQKNVGTQKEFPIVAEKLSQTEVAQALQKESQRKPALKNRNPVFMLGGTVWAMVTLLYPEKQDAFVKLTQADIEKFYREIKSAPDKLLNPDLSKIKDEDKRKWATKQIQAVKDTFSQENLLAGAVLMKRIADTLELKNKKIYFSRYGSWLWGYIASAGVFFEEEKKSIQK</sequence>
<feature type="domain" description="Ppx/GppA phosphatase N-terminal" evidence="3">
    <location>
        <begin position="342"/>
        <end position="560"/>
    </location>
</feature>
<dbReference type="InterPro" id="IPR043129">
    <property type="entry name" value="ATPase_NBD"/>
</dbReference>
<feature type="chain" id="PRO_5043896827" evidence="2">
    <location>
        <begin position="21"/>
        <end position="648"/>
    </location>
</feature>
<dbReference type="SMART" id="SM00028">
    <property type="entry name" value="TPR"/>
    <property type="match status" value="7"/>
</dbReference>
<evidence type="ECO:0000256" key="2">
    <source>
        <dbReference type="SAM" id="SignalP"/>
    </source>
</evidence>
<evidence type="ECO:0000256" key="1">
    <source>
        <dbReference type="PROSITE-ProRule" id="PRU00339"/>
    </source>
</evidence>
<keyword evidence="2" id="KW-0732">Signal</keyword>
<dbReference type="Gene3D" id="3.30.420.150">
    <property type="entry name" value="Exopolyphosphatase. Domain 2"/>
    <property type="match status" value="1"/>
</dbReference>
<keyword evidence="1" id="KW-0802">TPR repeat</keyword>
<dbReference type="PROSITE" id="PS50293">
    <property type="entry name" value="TPR_REGION"/>
    <property type="match status" value="2"/>
</dbReference>
<dbReference type="PROSITE" id="PS50005">
    <property type="entry name" value="TPR"/>
    <property type="match status" value="3"/>
</dbReference>
<dbReference type="Pfam" id="PF13424">
    <property type="entry name" value="TPR_12"/>
    <property type="match status" value="2"/>
</dbReference>
<feature type="repeat" description="TPR" evidence="1">
    <location>
        <begin position="131"/>
        <end position="164"/>
    </location>
</feature>
<dbReference type="SUPFAM" id="SSF81901">
    <property type="entry name" value="HCP-like"/>
    <property type="match status" value="1"/>
</dbReference>